<gene>
    <name evidence="1" type="ORF">LXO92_08000</name>
</gene>
<proteinExistence type="predicted"/>
<dbReference type="Proteomes" id="UP001320170">
    <property type="component" value="Unassembled WGS sequence"/>
</dbReference>
<accession>A0ABS8X668</accession>
<evidence type="ECO:0000313" key="1">
    <source>
        <dbReference type="EMBL" id="MCE3532319.1"/>
    </source>
</evidence>
<keyword evidence="2" id="KW-1185">Reference proteome</keyword>
<organism evidence="1 2">
    <name type="scientific">Legionella resiliens</name>
    <dbReference type="NCBI Taxonomy" id="2905958"/>
    <lineage>
        <taxon>Bacteria</taxon>
        <taxon>Pseudomonadati</taxon>
        <taxon>Pseudomonadota</taxon>
        <taxon>Gammaproteobacteria</taxon>
        <taxon>Legionellales</taxon>
        <taxon>Legionellaceae</taxon>
        <taxon>Legionella</taxon>
    </lineage>
</organism>
<evidence type="ECO:0000313" key="2">
    <source>
        <dbReference type="Proteomes" id="UP001320170"/>
    </source>
</evidence>
<reference evidence="1 2" key="1">
    <citation type="journal article" date="2024" name="Pathogens">
        <title>Characterization of a Novel Species of Legionella Isolated from a Healthcare Facility: Legionella resiliens sp. nov.</title>
        <authorList>
            <person name="Cristino S."/>
            <person name="Pascale M.R."/>
            <person name="Marino F."/>
            <person name="Derelitto C."/>
            <person name="Salaris S."/>
            <person name="Orsini M."/>
            <person name="Squarzoni S."/>
            <person name="Grottola A."/>
            <person name="Girolamini L."/>
        </authorList>
    </citation>
    <scope>NUCLEOTIDE SEQUENCE [LARGE SCALE GENOMIC DNA]</scope>
    <source>
        <strain evidence="1 2">8cVS16</strain>
    </source>
</reference>
<comment type="caution">
    <text evidence="1">The sequence shown here is derived from an EMBL/GenBank/DDBJ whole genome shotgun (WGS) entry which is preliminary data.</text>
</comment>
<sequence>MFLRGAKYLGAATMGAGALYLTQQTVEYQSLQQKMKKMQTVPEITPAIIDAQEKNWLIFGRQSPGYVRDTEKTPKGHLHDKINATSLWIKGMGTQLDNEKHYDLFERSDFKVELFSKEEGAACVRVPPEKMLSDDLSTIKDDDLFEVGFARKQGFADITQKSPFYHSSIGLRKISEKDLPDSKFVVLTGQEIKEVIERTNKTICDPQHCDLYSSNCYSASTYATAEIIKILHERGGAVDKEDLQAVAEVLAKRALDNFGRGVSNNSVVSVQLTSSIPQILQEHGLGEALKSERANTIKLGNSTE</sequence>
<dbReference type="RefSeq" id="WP_232890741.1">
    <property type="nucleotide sequence ID" value="NZ_JAJSPM010000005.1"/>
</dbReference>
<name>A0ABS8X668_9GAMM</name>
<dbReference type="EMBL" id="JAJTND010000004">
    <property type="protein sequence ID" value="MCE3532319.1"/>
    <property type="molecule type" value="Genomic_DNA"/>
</dbReference>
<protein>
    <submittedName>
        <fullName evidence="1">Uncharacterized protein</fullName>
    </submittedName>
</protein>